<dbReference type="PANTHER" id="PTHR46825:SF9">
    <property type="entry name" value="BETA-LACTAMASE-RELATED DOMAIN-CONTAINING PROTEIN"/>
    <property type="match status" value="1"/>
</dbReference>
<dbReference type="InterPro" id="IPR012338">
    <property type="entry name" value="Beta-lactam/transpept-like"/>
</dbReference>
<dbReference type="Pfam" id="PF00144">
    <property type="entry name" value="Beta-lactamase"/>
    <property type="match status" value="1"/>
</dbReference>
<dbReference type="EMBL" id="BMAT01004427">
    <property type="protein sequence ID" value="GFR73225.1"/>
    <property type="molecule type" value="Genomic_DNA"/>
</dbReference>
<feature type="domain" description="Beta-lactamase-related" evidence="2">
    <location>
        <begin position="40"/>
        <end position="362"/>
    </location>
</feature>
<evidence type="ECO:0000259" key="2">
    <source>
        <dbReference type="Pfam" id="PF00144"/>
    </source>
</evidence>
<feature type="region of interest" description="Disordered" evidence="1">
    <location>
        <begin position="376"/>
        <end position="409"/>
    </location>
</feature>
<sequence>MSSTERNNSVSRINLALTLGVAVLTVITPVTGSSPTSHGFDKAFYDFLYEHGYVGGAVAAMKDRKLLFAKGYGEDTAGKQVTANSKFHISSLAKSLTAVATMRLVQLRRINLDDKVFGKAGLLKHITPWREETVDERLSLITVDHLLRHTTGWDVDQGPLYDPLLNKLYLARGHDVPDIAGHMSETHPIKPETLISYVISQPLDFTPGTKTAYSNIAYLVLGRVVEAGSKMEYREFVKKYILAPCGMWNTHLELSDHGDFPGVSTSQTENTDDQPLFRDIDTLSVDSALGWFSTVYDLMRFTRCTFEAGQLLNRQHLKLLLARRGTPSSESLDPKLEARSETWDAAGFLTNSHGIVWQDSDTHADDLILYHDLHPQATSSNMSPTRGDARRRRQRREDKGSAAKLVVEQAESRESLPDSWVVLLHGKKINHLRHHTRNLMRYVDTSEDSLPQENLFLRDLSDLHRHPSWDPDMAWSWRQVGATPGGGVLPVRRAAPEITVRYKVDEQDLSAYVDALKNEGFDVQWLTSNPQEASFVVMGKRIERPKRAKYDFIFKHGLDHRRLLRTKLWLERGGYNLTQLHSYVRSAKNIEDDKKSKWTKEGPLFAAVFRYKAFPQGTQMKYGTGHLPEPYHKLVQMYHEKEFYPLSQTITWAKSQKVEEFAFVFIKRADVRKPKTEFRQYYDLTADELAQTTVKTIKSHLRLAHLNSYQGKGGKSRFSAVYTNSTRSKGMLELDQPLKKASEMTIFNMRMGLAPKFMVPYKESGRLRYAIYFEEF</sequence>
<protein>
    <submittedName>
        <fullName evidence="3">Protein flp</fullName>
    </submittedName>
</protein>
<gene>
    <name evidence="3" type="ORF">ElyMa_002132600</name>
</gene>
<accession>A0AAV4FKH5</accession>
<organism evidence="3 4">
    <name type="scientific">Elysia marginata</name>
    <dbReference type="NCBI Taxonomy" id="1093978"/>
    <lineage>
        <taxon>Eukaryota</taxon>
        <taxon>Metazoa</taxon>
        <taxon>Spiralia</taxon>
        <taxon>Lophotrochozoa</taxon>
        <taxon>Mollusca</taxon>
        <taxon>Gastropoda</taxon>
        <taxon>Heterobranchia</taxon>
        <taxon>Euthyneura</taxon>
        <taxon>Panpulmonata</taxon>
        <taxon>Sacoglossa</taxon>
        <taxon>Placobranchoidea</taxon>
        <taxon>Plakobranchidae</taxon>
        <taxon>Elysia</taxon>
    </lineage>
</organism>
<dbReference type="AlphaFoldDB" id="A0AAV4FKH5"/>
<dbReference type="SUPFAM" id="SSF56601">
    <property type="entry name" value="beta-lactamase/transpeptidase-like"/>
    <property type="match status" value="1"/>
</dbReference>
<dbReference type="Gene3D" id="3.40.710.10">
    <property type="entry name" value="DD-peptidase/beta-lactamase superfamily"/>
    <property type="match status" value="1"/>
</dbReference>
<evidence type="ECO:0000313" key="4">
    <source>
        <dbReference type="Proteomes" id="UP000762676"/>
    </source>
</evidence>
<name>A0AAV4FKH5_9GAST</name>
<dbReference type="Proteomes" id="UP000762676">
    <property type="component" value="Unassembled WGS sequence"/>
</dbReference>
<dbReference type="InterPro" id="IPR001466">
    <property type="entry name" value="Beta-lactam-related"/>
</dbReference>
<dbReference type="InterPro" id="IPR050491">
    <property type="entry name" value="AmpC-like"/>
</dbReference>
<reference evidence="3 4" key="1">
    <citation type="journal article" date="2021" name="Elife">
        <title>Chloroplast acquisition without the gene transfer in kleptoplastic sea slugs, Plakobranchus ocellatus.</title>
        <authorList>
            <person name="Maeda T."/>
            <person name="Takahashi S."/>
            <person name="Yoshida T."/>
            <person name="Shimamura S."/>
            <person name="Takaki Y."/>
            <person name="Nagai Y."/>
            <person name="Toyoda A."/>
            <person name="Suzuki Y."/>
            <person name="Arimoto A."/>
            <person name="Ishii H."/>
            <person name="Satoh N."/>
            <person name="Nishiyama T."/>
            <person name="Hasebe M."/>
            <person name="Maruyama T."/>
            <person name="Minagawa J."/>
            <person name="Obokata J."/>
            <person name="Shigenobu S."/>
        </authorList>
    </citation>
    <scope>NUCLEOTIDE SEQUENCE [LARGE SCALE GENOMIC DNA]</scope>
</reference>
<keyword evidence="4" id="KW-1185">Reference proteome</keyword>
<dbReference type="PANTHER" id="PTHR46825">
    <property type="entry name" value="D-ALANYL-D-ALANINE-CARBOXYPEPTIDASE/ENDOPEPTIDASE AMPH"/>
    <property type="match status" value="1"/>
</dbReference>
<proteinExistence type="predicted"/>
<evidence type="ECO:0000313" key="3">
    <source>
        <dbReference type="EMBL" id="GFR73225.1"/>
    </source>
</evidence>
<comment type="caution">
    <text evidence="3">The sequence shown here is derived from an EMBL/GenBank/DDBJ whole genome shotgun (WGS) entry which is preliminary data.</text>
</comment>
<evidence type="ECO:0000256" key="1">
    <source>
        <dbReference type="SAM" id="MobiDB-lite"/>
    </source>
</evidence>